<dbReference type="Proteomes" id="UP000278733">
    <property type="component" value="Chromosome"/>
</dbReference>
<protein>
    <submittedName>
        <fullName evidence="2">Uncharacterized protein</fullName>
    </submittedName>
</protein>
<evidence type="ECO:0000313" key="3">
    <source>
        <dbReference type="Proteomes" id="UP000278733"/>
    </source>
</evidence>
<evidence type="ECO:0000256" key="1">
    <source>
        <dbReference type="SAM" id="MobiDB-lite"/>
    </source>
</evidence>
<name>A0A448MQA1_9PAST</name>
<dbReference type="RefSeq" id="WP_018356028.1">
    <property type="nucleotide sequence ID" value="NZ_BBIX01000001.1"/>
</dbReference>
<evidence type="ECO:0000313" key="2">
    <source>
        <dbReference type="EMBL" id="VEH67317.1"/>
    </source>
</evidence>
<dbReference type="OrthoDB" id="9880050at2"/>
<feature type="compositionally biased region" description="Basic and acidic residues" evidence="1">
    <location>
        <begin position="17"/>
        <end position="30"/>
    </location>
</feature>
<dbReference type="GeneID" id="61268303"/>
<dbReference type="EMBL" id="LR134405">
    <property type="protein sequence ID" value="VEH67317.1"/>
    <property type="molecule type" value="Genomic_DNA"/>
</dbReference>
<accession>A0A448MQA1</accession>
<reference evidence="2 3" key="1">
    <citation type="submission" date="2018-12" db="EMBL/GenBank/DDBJ databases">
        <authorList>
            <consortium name="Pathogen Informatics"/>
        </authorList>
    </citation>
    <scope>NUCLEOTIDE SEQUENCE [LARGE SCALE GENOMIC DNA]</scope>
    <source>
        <strain evidence="2 3">NCTC8284</strain>
    </source>
</reference>
<dbReference type="STRING" id="758.GCA_000730685_00017"/>
<gene>
    <name evidence="2" type="ORF">NCTC8284_02503</name>
</gene>
<dbReference type="KEGG" id="rpne:NCTC8284_02503"/>
<feature type="region of interest" description="Disordered" evidence="1">
    <location>
        <begin position="17"/>
        <end position="38"/>
    </location>
</feature>
<dbReference type="AlphaFoldDB" id="A0A448MQA1"/>
<organism evidence="2 3">
    <name type="scientific">Rodentibacter pneumotropicus</name>
    <dbReference type="NCBI Taxonomy" id="758"/>
    <lineage>
        <taxon>Bacteria</taxon>
        <taxon>Pseudomonadati</taxon>
        <taxon>Pseudomonadota</taxon>
        <taxon>Gammaproteobacteria</taxon>
        <taxon>Pasteurellales</taxon>
        <taxon>Pasteurellaceae</taxon>
        <taxon>Rodentibacter</taxon>
    </lineage>
</organism>
<sequence length="51" mass="6252">MAKRYYSPWECGSDHDYYDQFDEPQGKPEPDIYDWQDDNDYNGEVIWEVLQ</sequence>
<proteinExistence type="predicted"/>